<evidence type="ECO:0000259" key="13">
    <source>
        <dbReference type="PROSITE" id="PS50279"/>
    </source>
</evidence>
<sequence>MKGRTCLLFSLIIAAYSYGISAQATYTTVCENATVADIVFLVDGSSSISPDSFQEVQNFLRNIIRALDIGPKKVRIGLAQYSDAPQREFLLKDHKDKKSLLAAVDRLSLQGGGTYTGKAMDFLHTQYFIKDAGSRIGQRVPQIAVVITDGESTDEVVDPAEKLRELGIIVFAIGVGQINEKQLKNIANWPPRRFVYNTDNYQALEDLRKDLLQVVCTSVDDLRQALVDKFADIFFLVDSGITQGPFSEFKSELKELIKDLNVGASAYRIGLALYGRDTKAEFLLNTYQTKQETMEAVQRLRLRPQPNQPRNLGRALQDVNTQFFTPEAGGRAHRGARQFLIVVSGKDSDDPVVSKEALKIEAEGIIIVGMSAGASLSDLYSFARVENSFDSVRVTLLKDLIVTEEKEEVSEDCKGANVADIVFIVDESGSIRTENFQLVRSFLHSTVSSLNVSLTRVRVGIVSYNTEARAHVYLNTFKDKAGVLQYINILPYNGGGTNTGAALNFTRDKIFTEKRGSRKGIQKVAVVITDGKSQDPVTEAASSLRRAGVTIYAVGVKDATESELKDIANHPPEKHVFIVDSFAKLKPLTQTLQKIMCKNIIDEAIKKPDIKKVCEQQDEADIFFLMDDSGSIHNDDFSDMKTFITGFLNKFPIGPKHVRIGLVKYSTEPTLEFDLTTYSDTDTMKKAVANIQHRGGGTKTGKALSEMGQHFKKALESRHKVPTYLIVITDGKSQDSVKAPAEELRAQDINIYAIGVKNSTEAELIEIAGDRKRTFYVTNFDSLKFINDDLIRDICVPRACQDVPLDIIFLVDSSASIYSEHYEKMKDFMKSIINKSVIGMNDVHVGVMQFSTGHKLEFSLSSNFNKKEMLRTIDAMQQMNQNTLTGKAITEVSQYFDTKEGGRPNKGQKLVVITDGEAQDEVKGPAAALREKGVVIYSIGVGPAVTSQLVEISGSTENVFYLSKFDELDKLENKLILKLCHQDCTTISKADIIFLVDGSSSIDQTEFASMQTFMKSVVNKTTVGKEWTRFGVILYADDPKSIFTLKTYGSKQGVIDAISKLTAPGINTYTSKALEFSLQYFGAQHGGRKKDKVPQILMVITDGEATDPEGLKSSSDKLRENGITVISIGVEQAKKEELNIMAGDDISKVFYVDNFVALENLYKKIFPVICDSTKRDCEEADVVFLLDRSSSITPENYTIMLNFTKELVKTLDVRKDFIRVGCAQFASAPHHEFYLSDYTEKKDVMSRIDSLSYIGGNTYLGEALKHIKDYFDASRGSRRSVGIPQNLVLISDGDSHDDVEEAADSLRALGIVVFAIAVGDVHDLQLLQIAGTPERLFTVQNFKGLVTIKQKVIDAICPRDEPEEGCSIDIAMGFDISQKRAVGETLFSGHTKLKAVLPEIAHYVSTVPVCCVSPSPVKTRIAYQVVDRTGRPLYDPVFEEYNEEVVKKVMNHQVSVPTFFNRALLQAFTKTFETQSKANVKVLVIFSDGLEERDEDVMELKKETYLLEKSGINALLTVALEGVPDTAHPQKVEFGRGFTHHRHLSIDMRSIGSTILEQIDAVSDRVCCNVQCKCTGPAGVRGSPGRPGTKGLPGRRGQPGFPGDEGMIGDRGFPGPNGTHGIQGCPGLSGLKGYRGTSGDRGENGEDGLDGVDGEQGVTGLDGARGERGHPGNPGIPGIGGEVGLKGQRGLRGDPGEPGTDNTVPGAKGEPGNPGLPGPAGQDGRPGRAGVTGNPGLDGRRGPDGGKGLPGDPGTRGLPGSPGASGPQGRAGAKGDPGPKGVSGFTGPQGAYGRPGDPGAAGRRGPNGQKGQPGDPGIKGAPGSRGPRGMPGQDGRDGNGTPGNKGAKGDPGFPGYPGPPGEGGQEGTKGYPGRKGNDGRGGNSGRPGEDGGPGDPGYPGHRGPRGPPGAKESECQLINLIRDNCACSPGPLHCPAYPTELVFGLDISEDVTPVVLERQRSALLSLLEDITIAESNCPTGARVAVVGYGADVKYLIRFYDYRLKKQLIEAVKNIALGHSTNRRQLGAAMRSVGHNTFKHVRSGLGIRKVAVFFSSGPTQDTNNIVTAMMEYQALDIVPVVISLRSTPAISRAMEVDESRRSIFTVLGRDMAADLRKVKNCAICFDPCTRTEECNFIRDVRAPQEVDADLVMVLDSSREMQADEYAGAQQLLGSVVEQLVVSRQPRRAGSQARVAVVQQSGTRAPKVEFDLQTYQNHNAMRTHLIQNMQQQGGASALGQTLDFTLREVLLKASQPRRKRAVLAVVGTQTAYSDRTKLQYISQKAKCEGVALFVVTVSNRYNRTQVEELASAPTAQHLIHVSRLKPDEQGFAQRFFKVFLSALNKGMNAYPPPVLRQTCGQLKEPDEGMGSADLEVGDEPEVERFQPQMGGQTQIKQLDVVNTMTRGHSQSSPSGAELNDVCSLAQDRGSCKNYTIMWFFDNSLGRCSRFWYGGCGGNENRFWTQKECENRCPTKTPGRRGDVIRRRRIG</sequence>
<feature type="domain" description="VWFA" evidence="12">
    <location>
        <begin position="232"/>
        <end position="422"/>
    </location>
</feature>
<dbReference type="Pfam" id="PF01391">
    <property type="entry name" value="Collagen"/>
    <property type="match status" value="1"/>
</dbReference>
<dbReference type="GO" id="GO:0005581">
    <property type="term" value="C:collagen trimer"/>
    <property type="evidence" value="ECO:0007669"/>
    <property type="project" value="UniProtKB-KW"/>
</dbReference>
<gene>
    <name evidence="15" type="primary">LOC108881847</name>
</gene>
<dbReference type="InterPro" id="IPR050525">
    <property type="entry name" value="ECM_Assembly_Org"/>
</dbReference>
<dbReference type="InterPro" id="IPR036465">
    <property type="entry name" value="vWFA_dom_sf"/>
</dbReference>
<evidence type="ECO:0000256" key="3">
    <source>
        <dbReference type="ARBA" id="ARBA00022530"/>
    </source>
</evidence>
<evidence type="ECO:0000256" key="9">
    <source>
        <dbReference type="ARBA" id="ARBA00023180"/>
    </source>
</evidence>
<feature type="signal peptide" evidence="11">
    <location>
        <begin position="1"/>
        <end position="22"/>
    </location>
</feature>
<proteinExistence type="predicted"/>
<dbReference type="SUPFAM" id="SSF57362">
    <property type="entry name" value="BPTI-like"/>
    <property type="match status" value="1"/>
</dbReference>
<feature type="domain" description="BPTI/Kunitz inhibitor" evidence="13">
    <location>
        <begin position="2420"/>
        <end position="2470"/>
    </location>
</feature>
<feature type="domain" description="VWFA" evidence="12">
    <location>
        <begin position="991"/>
        <end position="1165"/>
    </location>
</feature>
<dbReference type="PANTHER" id="PTHR24020:SF86">
    <property type="entry name" value="COLLAGEN, TYPE VI, ALPHA 4"/>
    <property type="match status" value="1"/>
</dbReference>
<organism evidence="14 15">
    <name type="scientific">Lates calcarifer</name>
    <name type="common">Barramundi</name>
    <name type="synonym">Holocentrus calcarifer</name>
    <dbReference type="NCBI Taxonomy" id="8187"/>
    <lineage>
        <taxon>Eukaryota</taxon>
        <taxon>Metazoa</taxon>
        <taxon>Chordata</taxon>
        <taxon>Craniata</taxon>
        <taxon>Vertebrata</taxon>
        <taxon>Euteleostomi</taxon>
        <taxon>Actinopterygii</taxon>
        <taxon>Neopterygii</taxon>
        <taxon>Teleostei</taxon>
        <taxon>Neoteleostei</taxon>
        <taxon>Acanthomorphata</taxon>
        <taxon>Carangaria</taxon>
        <taxon>Carangaria incertae sedis</taxon>
        <taxon>Centropomidae</taxon>
        <taxon>Lates</taxon>
    </lineage>
</organism>
<dbReference type="GO" id="GO:0007155">
    <property type="term" value="P:cell adhesion"/>
    <property type="evidence" value="ECO:0007669"/>
    <property type="project" value="UniProtKB-KW"/>
</dbReference>
<dbReference type="Pfam" id="PF00014">
    <property type="entry name" value="Kunitz_BPTI"/>
    <property type="match status" value="1"/>
</dbReference>
<feature type="domain" description="VWFA" evidence="12">
    <location>
        <begin position="1940"/>
        <end position="2121"/>
    </location>
</feature>
<evidence type="ECO:0000256" key="7">
    <source>
        <dbReference type="ARBA" id="ARBA00023119"/>
    </source>
</evidence>
<evidence type="ECO:0000256" key="2">
    <source>
        <dbReference type="ARBA" id="ARBA00022525"/>
    </source>
</evidence>
<evidence type="ECO:0000313" key="14">
    <source>
        <dbReference type="Proteomes" id="UP000694890"/>
    </source>
</evidence>
<accession>A0AAJ8BIC1</accession>
<feature type="compositionally biased region" description="Low complexity" evidence="10">
    <location>
        <begin position="1791"/>
        <end position="1807"/>
    </location>
</feature>
<dbReference type="FunFam" id="3.40.50.410:FF:000004">
    <property type="entry name" value="collagen alpha-6(VI) chain"/>
    <property type="match status" value="6"/>
</dbReference>
<dbReference type="PROSITE" id="PS00280">
    <property type="entry name" value="BPTI_KUNITZ_1"/>
    <property type="match status" value="1"/>
</dbReference>
<comment type="subcellular location">
    <subcellularLocation>
        <location evidence="1">Secreted</location>
        <location evidence="1">Extracellular space</location>
        <location evidence="1">Extracellular matrix</location>
    </subcellularLocation>
</comment>
<keyword evidence="4 11" id="KW-0732">Signal</keyword>
<feature type="compositionally biased region" description="Gly residues" evidence="10">
    <location>
        <begin position="1675"/>
        <end position="1684"/>
    </location>
</feature>
<dbReference type="InterPro" id="IPR020901">
    <property type="entry name" value="Prtase_inh_Kunz-CS"/>
</dbReference>
<feature type="domain" description="VWFA" evidence="12">
    <location>
        <begin position="1181"/>
        <end position="1356"/>
    </location>
</feature>
<dbReference type="InterPro" id="IPR036880">
    <property type="entry name" value="Kunitz_BPTI_sf"/>
</dbReference>
<dbReference type="PROSITE" id="PS50279">
    <property type="entry name" value="BPTI_KUNITZ_2"/>
    <property type="match status" value="1"/>
</dbReference>
<feature type="chain" id="PRO_5042618525" evidence="11">
    <location>
        <begin position="23"/>
        <end position="2488"/>
    </location>
</feature>
<feature type="domain" description="VWFA" evidence="12">
    <location>
        <begin position="420"/>
        <end position="592"/>
    </location>
</feature>
<keyword evidence="7 15" id="KW-0176">Collagen</keyword>
<dbReference type="CDD" id="cd01450">
    <property type="entry name" value="vWFA_subfamily_ECM"/>
    <property type="match status" value="4"/>
</dbReference>
<dbReference type="SMART" id="SM00131">
    <property type="entry name" value="KU"/>
    <property type="match status" value="1"/>
</dbReference>
<dbReference type="CDD" id="cd01472">
    <property type="entry name" value="vWA_collagen"/>
    <property type="match status" value="3"/>
</dbReference>
<dbReference type="Gene3D" id="3.40.50.410">
    <property type="entry name" value="von Willebrand factor, type A domain"/>
    <property type="match status" value="9"/>
</dbReference>
<dbReference type="InterPro" id="IPR008160">
    <property type="entry name" value="Collagen"/>
</dbReference>
<keyword evidence="3" id="KW-0272">Extracellular matrix</keyword>
<evidence type="ECO:0000256" key="5">
    <source>
        <dbReference type="ARBA" id="ARBA00022737"/>
    </source>
</evidence>
<dbReference type="GeneID" id="108881847"/>
<dbReference type="Proteomes" id="UP000694890">
    <property type="component" value="Linkage group LG15"/>
</dbReference>
<dbReference type="KEGG" id="lcf:108881847"/>
<dbReference type="PRINTS" id="PR00759">
    <property type="entry name" value="BASICPTASE"/>
</dbReference>
<evidence type="ECO:0000256" key="8">
    <source>
        <dbReference type="ARBA" id="ARBA00023157"/>
    </source>
</evidence>
<evidence type="ECO:0000259" key="12">
    <source>
        <dbReference type="PROSITE" id="PS50234"/>
    </source>
</evidence>
<dbReference type="FunFam" id="4.10.410.10:FF:000020">
    <property type="entry name" value="Collagen, type VI, alpha 3"/>
    <property type="match status" value="1"/>
</dbReference>
<feature type="domain" description="VWFA" evidence="12">
    <location>
        <begin position="621"/>
        <end position="794"/>
    </location>
</feature>
<feature type="domain" description="VWFA" evidence="12">
    <location>
        <begin position="37"/>
        <end position="211"/>
    </location>
</feature>
<dbReference type="Pfam" id="PF13768">
    <property type="entry name" value="VWA_3"/>
    <property type="match status" value="1"/>
</dbReference>
<evidence type="ECO:0000256" key="10">
    <source>
        <dbReference type="SAM" id="MobiDB-lite"/>
    </source>
</evidence>
<dbReference type="CDD" id="cd22631">
    <property type="entry name" value="Kunitz_collagen_alpha6_VI-like"/>
    <property type="match status" value="1"/>
</dbReference>
<keyword evidence="6" id="KW-0130">Cell adhesion</keyword>
<feature type="region of interest" description="Disordered" evidence="10">
    <location>
        <begin position="1581"/>
        <end position="1601"/>
    </location>
</feature>
<dbReference type="Pfam" id="PF00092">
    <property type="entry name" value="VWA"/>
    <property type="match status" value="9"/>
</dbReference>
<feature type="compositionally biased region" description="Gly residues" evidence="10">
    <location>
        <begin position="1879"/>
        <end position="1897"/>
    </location>
</feature>
<dbReference type="SUPFAM" id="SSF53300">
    <property type="entry name" value="vWA-like"/>
    <property type="match status" value="10"/>
</dbReference>
<evidence type="ECO:0000256" key="1">
    <source>
        <dbReference type="ARBA" id="ARBA00004498"/>
    </source>
</evidence>
<dbReference type="InterPro" id="IPR002035">
    <property type="entry name" value="VWF_A"/>
</dbReference>
<dbReference type="SMART" id="SM00327">
    <property type="entry name" value="VWA"/>
    <property type="match status" value="9"/>
</dbReference>
<evidence type="ECO:0000256" key="4">
    <source>
        <dbReference type="ARBA" id="ARBA00022729"/>
    </source>
</evidence>
<reference evidence="15" key="1">
    <citation type="submission" date="2025-08" db="UniProtKB">
        <authorList>
            <consortium name="RefSeq"/>
        </authorList>
    </citation>
    <scope>IDENTIFICATION</scope>
    <source>
        <tissue evidence="15">Brain</tissue>
    </source>
</reference>
<protein>
    <submittedName>
        <fullName evidence="15">Collagen alpha-6(VI) chain</fullName>
    </submittedName>
</protein>
<evidence type="ECO:0000256" key="11">
    <source>
        <dbReference type="SAM" id="SignalP"/>
    </source>
</evidence>
<dbReference type="PRINTS" id="PR00453">
    <property type="entry name" value="VWFADOMAIN"/>
</dbReference>
<keyword evidence="2" id="KW-0964">Secreted</keyword>
<dbReference type="GO" id="GO:0004867">
    <property type="term" value="F:serine-type endopeptidase inhibitor activity"/>
    <property type="evidence" value="ECO:0007669"/>
    <property type="project" value="InterPro"/>
</dbReference>
<keyword evidence="5" id="KW-0677">Repeat</keyword>
<feature type="domain" description="VWFA" evidence="12">
    <location>
        <begin position="2148"/>
        <end position="2341"/>
    </location>
</feature>
<feature type="region of interest" description="Disordered" evidence="10">
    <location>
        <begin position="1617"/>
        <end position="1912"/>
    </location>
</feature>
<dbReference type="PROSITE" id="PS50234">
    <property type="entry name" value="VWFA"/>
    <property type="match status" value="9"/>
</dbReference>
<keyword evidence="8" id="KW-1015">Disulfide bond</keyword>
<name>A0AAJ8BIC1_LATCA</name>
<dbReference type="PANTHER" id="PTHR24020">
    <property type="entry name" value="COLLAGEN ALPHA"/>
    <property type="match status" value="1"/>
</dbReference>
<feature type="domain" description="VWFA" evidence="12">
    <location>
        <begin position="806"/>
        <end position="975"/>
    </location>
</feature>
<evidence type="ECO:0000256" key="6">
    <source>
        <dbReference type="ARBA" id="ARBA00022889"/>
    </source>
</evidence>
<keyword evidence="9" id="KW-0325">Glycoprotein</keyword>
<dbReference type="Gene3D" id="4.10.410.10">
    <property type="entry name" value="Pancreatic trypsin inhibitor Kunitz domain"/>
    <property type="match status" value="1"/>
</dbReference>
<dbReference type="RefSeq" id="XP_050932304.1">
    <property type="nucleotide sequence ID" value="XM_051076347.1"/>
</dbReference>
<evidence type="ECO:0000313" key="15">
    <source>
        <dbReference type="RefSeq" id="XP_050932304.1"/>
    </source>
</evidence>
<dbReference type="InterPro" id="IPR002223">
    <property type="entry name" value="Kunitz_BPTI"/>
</dbReference>